<feature type="transmembrane region" description="Helical" evidence="8">
    <location>
        <begin position="80"/>
        <end position="106"/>
    </location>
</feature>
<feature type="transmembrane region" description="Helical" evidence="8">
    <location>
        <begin position="137"/>
        <end position="160"/>
    </location>
</feature>
<feature type="transmembrane region" description="Helical" evidence="8">
    <location>
        <begin position="365"/>
        <end position="395"/>
    </location>
</feature>
<proteinExistence type="inferred from homology"/>
<feature type="transmembrane region" description="Helical" evidence="8">
    <location>
        <begin position="112"/>
        <end position="130"/>
    </location>
</feature>
<dbReference type="InterPro" id="IPR050367">
    <property type="entry name" value="APC_superfamily"/>
</dbReference>
<evidence type="ECO:0000256" key="3">
    <source>
        <dbReference type="ARBA" id="ARBA00009523"/>
    </source>
</evidence>
<dbReference type="Pfam" id="PF13520">
    <property type="entry name" value="AA_permease_2"/>
    <property type="match status" value="1"/>
</dbReference>
<evidence type="ECO:0000256" key="8">
    <source>
        <dbReference type="SAM" id="Phobius"/>
    </source>
</evidence>
<feature type="transmembrane region" description="Helical" evidence="8">
    <location>
        <begin position="172"/>
        <end position="191"/>
    </location>
</feature>
<evidence type="ECO:0000256" key="7">
    <source>
        <dbReference type="ARBA" id="ARBA00023136"/>
    </source>
</evidence>
<evidence type="ECO:0000256" key="1">
    <source>
        <dbReference type="ARBA" id="ARBA00002249"/>
    </source>
</evidence>
<accession>A0A1Q4H4A0</accession>
<keyword evidence="5 8" id="KW-0812">Transmembrane</keyword>
<feature type="transmembrane region" description="Helical" evidence="8">
    <location>
        <begin position="212"/>
        <end position="234"/>
    </location>
</feature>
<name>A0A1Q4H4A0_9MYCO</name>
<feature type="transmembrane region" description="Helical" evidence="8">
    <location>
        <begin position="332"/>
        <end position="353"/>
    </location>
</feature>
<evidence type="ECO:0000256" key="6">
    <source>
        <dbReference type="ARBA" id="ARBA00022989"/>
    </source>
</evidence>
<comment type="similarity">
    <text evidence="3">Belongs to the amino acid-polyamine-organocation (APC) superfamily.</text>
</comment>
<dbReference type="GO" id="GO:0022857">
    <property type="term" value="F:transmembrane transporter activity"/>
    <property type="evidence" value="ECO:0007669"/>
    <property type="project" value="InterPro"/>
</dbReference>
<keyword evidence="4" id="KW-1003">Cell membrane</keyword>
<comment type="function">
    <text evidence="1">Probable amino-acid or metabolite transport protein.</text>
</comment>
<evidence type="ECO:0000256" key="4">
    <source>
        <dbReference type="ARBA" id="ARBA00022475"/>
    </source>
</evidence>
<sequence length="403" mass="40443">MERRLGTFDAVVIGLGSMIGAGIFVALGPAAAAAGSGLLFGLAGAAVVAYCNANSSARLAAVYPQSGGTYVYGRERLGDFWGYTAGWSFIVGKTASCAAMALTVGIYAYPQYAHAVAVAAVVALTAVNYAGVQKSALLTRIIVAIVLAVLAAVVVVLAGAGEAAGLSLHTDISPAGVLQAAGLLFFAFAGYARIATLGEEVRDPARTIVRAIPIALGITLLVYTAVAVAVLSVLGGDGLATATAPLADAVTAAGHLQLAPLVRAGAAVAALGSLLALVLGVSRTTLAMARDRHLPAFLAAVHPRFGGPHRAEVAVGVIVAVLAALLDVRAAIGFSSFAVLVYYAIANAAAWTLRPRRRLVPAAGLAGCLVLAFTLPVASVLAGCGVVGLGAALYAGRRFTVFR</sequence>
<gene>
    <name evidence="9" type="ORF">BV510_27325</name>
</gene>
<dbReference type="AlphaFoldDB" id="A0A1Q4H4A0"/>
<dbReference type="Gene3D" id="1.20.1740.10">
    <property type="entry name" value="Amino acid/polyamine transporter I"/>
    <property type="match status" value="1"/>
</dbReference>
<evidence type="ECO:0000313" key="10">
    <source>
        <dbReference type="Proteomes" id="UP000191039"/>
    </source>
</evidence>
<comment type="subcellular location">
    <subcellularLocation>
        <location evidence="2">Cell membrane</location>
        <topology evidence="2">Multi-pass membrane protein</topology>
    </subcellularLocation>
</comment>
<dbReference type="PIRSF" id="PIRSF006060">
    <property type="entry name" value="AA_transporter"/>
    <property type="match status" value="1"/>
</dbReference>
<feature type="transmembrane region" description="Helical" evidence="8">
    <location>
        <begin position="264"/>
        <end position="286"/>
    </location>
</feature>
<dbReference type="PANTHER" id="PTHR42770:SF7">
    <property type="entry name" value="MEMBRANE PROTEIN"/>
    <property type="match status" value="1"/>
</dbReference>
<evidence type="ECO:0000313" key="9">
    <source>
        <dbReference type="EMBL" id="OPE45867.1"/>
    </source>
</evidence>
<organism evidence="9 10">
    <name type="scientific">Mycolicibacterium diernhoferi</name>
    <dbReference type="NCBI Taxonomy" id="1801"/>
    <lineage>
        <taxon>Bacteria</taxon>
        <taxon>Bacillati</taxon>
        <taxon>Actinomycetota</taxon>
        <taxon>Actinomycetes</taxon>
        <taxon>Mycobacteriales</taxon>
        <taxon>Mycobacteriaceae</taxon>
        <taxon>Mycolicibacterium</taxon>
    </lineage>
</organism>
<dbReference type="STRING" id="1801.BRW64_27710"/>
<comment type="caution">
    <text evidence="9">The sequence shown here is derived from an EMBL/GenBank/DDBJ whole genome shotgun (WGS) entry which is preliminary data.</text>
</comment>
<dbReference type="RefSeq" id="WP_073859697.1">
    <property type="nucleotide sequence ID" value="NZ_BAAATC010000005.1"/>
</dbReference>
<evidence type="ECO:0000256" key="5">
    <source>
        <dbReference type="ARBA" id="ARBA00022692"/>
    </source>
</evidence>
<dbReference type="PANTHER" id="PTHR42770">
    <property type="entry name" value="AMINO ACID TRANSPORTER-RELATED"/>
    <property type="match status" value="1"/>
</dbReference>
<dbReference type="GO" id="GO:0005886">
    <property type="term" value="C:plasma membrane"/>
    <property type="evidence" value="ECO:0007669"/>
    <property type="project" value="UniProtKB-SubCell"/>
</dbReference>
<dbReference type="EMBL" id="MIJD01000455">
    <property type="protein sequence ID" value="OPE45867.1"/>
    <property type="molecule type" value="Genomic_DNA"/>
</dbReference>
<reference evidence="9 10" key="1">
    <citation type="submission" date="2016-09" db="EMBL/GenBank/DDBJ databases">
        <title>genome sequences of unsequenced Mycobacteria.</title>
        <authorList>
            <person name="Greninger A.L."/>
            <person name="Jerome K.R."/>
            <person name="Mcnair B."/>
            <person name="Wallis C."/>
            <person name="Fang F."/>
        </authorList>
    </citation>
    <scope>NUCLEOTIDE SEQUENCE [LARGE SCALE GENOMIC DNA]</scope>
    <source>
        <strain evidence="9 10">BM1</strain>
    </source>
</reference>
<evidence type="ECO:0000256" key="2">
    <source>
        <dbReference type="ARBA" id="ARBA00004651"/>
    </source>
</evidence>
<feature type="transmembrane region" description="Helical" evidence="8">
    <location>
        <begin position="7"/>
        <end position="27"/>
    </location>
</feature>
<dbReference type="InterPro" id="IPR002293">
    <property type="entry name" value="AA/rel_permease1"/>
</dbReference>
<feature type="transmembrane region" description="Helical" evidence="8">
    <location>
        <begin position="33"/>
        <end position="51"/>
    </location>
</feature>
<dbReference type="Proteomes" id="UP000191039">
    <property type="component" value="Unassembled WGS sequence"/>
</dbReference>
<protein>
    <submittedName>
        <fullName evidence="9">Transporter</fullName>
    </submittedName>
</protein>
<keyword evidence="7 8" id="KW-0472">Membrane</keyword>
<keyword evidence="6 8" id="KW-1133">Transmembrane helix</keyword>